<evidence type="ECO:0000313" key="2">
    <source>
        <dbReference type="EMBL" id="PAX07438.1"/>
    </source>
</evidence>
<sequence length="149" mass="15892">MATTAETVTETNTATGAKIFADMNDRAKGAMERGTKLFDEANGFTKGNIEALVESGRIAAKGFEAMGQEAVDYARRSFETMTSNMRALASAKSPTEFARLQADFARAAFDQAVAETSRSTEAMLKLAGEIVQPISNRVAVVADRVKTAA</sequence>
<dbReference type="InterPro" id="IPR010127">
    <property type="entry name" value="Phasin_subfam-1"/>
</dbReference>
<dbReference type="InterPro" id="IPR018968">
    <property type="entry name" value="Phasin"/>
</dbReference>
<organism evidence="2 3">
    <name type="scientific">Sphingomonas lenta</name>
    <dbReference type="NCBI Taxonomy" id="1141887"/>
    <lineage>
        <taxon>Bacteria</taxon>
        <taxon>Pseudomonadati</taxon>
        <taxon>Pseudomonadota</taxon>
        <taxon>Alphaproteobacteria</taxon>
        <taxon>Sphingomonadales</taxon>
        <taxon>Sphingomonadaceae</taxon>
        <taxon>Sphingomonas</taxon>
    </lineage>
</organism>
<dbReference type="Proteomes" id="UP000218151">
    <property type="component" value="Unassembled WGS sequence"/>
</dbReference>
<dbReference type="Pfam" id="PF09361">
    <property type="entry name" value="Phasin_2"/>
    <property type="match status" value="1"/>
</dbReference>
<comment type="caution">
    <text evidence="2">The sequence shown here is derived from an EMBL/GenBank/DDBJ whole genome shotgun (WGS) entry which is preliminary data.</text>
</comment>
<dbReference type="AlphaFoldDB" id="A0A2A2SDX3"/>
<evidence type="ECO:0000313" key="3">
    <source>
        <dbReference type="Proteomes" id="UP000218151"/>
    </source>
</evidence>
<dbReference type="EMBL" id="NSLI01000004">
    <property type="protein sequence ID" value="PAX07438.1"/>
    <property type="molecule type" value="Genomic_DNA"/>
</dbReference>
<accession>A0A2A2SDX3</accession>
<reference evidence="3" key="1">
    <citation type="submission" date="2017-09" db="EMBL/GenBank/DDBJ databases">
        <authorList>
            <person name="Feng G."/>
            <person name="Zhu H."/>
        </authorList>
    </citation>
    <scope>NUCLEOTIDE SEQUENCE [LARGE SCALE GENOMIC DNA]</scope>
    <source>
        <strain evidence="3">1PNM-20</strain>
    </source>
</reference>
<gene>
    <name evidence="2" type="ORF">CKY28_14615</name>
</gene>
<dbReference type="NCBIfam" id="TIGR01841">
    <property type="entry name" value="phasin"/>
    <property type="match status" value="1"/>
</dbReference>
<keyword evidence="3" id="KW-1185">Reference proteome</keyword>
<dbReference type="RefSeq" id="WP_095999259.1">
    <property type="nucleotide sequence ID" value="NZ_NSLI01000004.1"/>
</dbReference>
<proteinExistence type="predicted"/>
<name>A0A2A2SDX3_9SPHN</name>
<dbReference type="OrthoDB" id="8479795at2"/>
<evidence type="ECO:0000259" key="1">
    <source>
        <dbReference type="Pfam" id="PF09361"/>
    </source>
</evidence>
<protein>
    <recommendedName>
        <fullName evidence="1">Phasin domain-containing protein</fullName>
    </recommendedName>
</protein>
<feature type="domain" description="Phasin" evidence="1">
    <location>
        <begin position="41"/>
        <end position="138"/>
    </location>
</feature>